<organism evidence="16 17">
    <name type="scientific">Agrobacterium tumefaciens</name>
    <dbReference type="NCBI Taxonomy" id="358"/>
    <lineage>
        <taxon>Bacteria</taxon>
        <taxon>Pseudomonadati</taxon>
        <taxon>Pseudomonadota</taxon>
        <taxon>Alphaproteobacteria</taxon>
        <taxon>Hyphomicrobiales</taxon>
        <taxon>Rhizobiaceae</taxon>
        <taxon>Rhizobium/Agrobacterium group</taxon>
        <taxon>Agrobacterium</taxon>
        <taxon>Agrobacterium tumefaciens complex</taxon>
    </lineage>
</organism>
<evidence type="ECO:0000256" key="6">
    <source>
        <dbReference type="ARBA" id="ARBA00023125"/>
    </source>
</evidence>
<evidence type="ECO:0000256" key="10">
    <source>
        <dbReference type="ARBA" id="ARBA00067337"/>
    </source>
</evidence>
<dbReference type="GO" id="GO:0000976">
    <property type="term" value="F:transcription cis-regulatory region binding"/>
    <property type="evidence" value="ECO:0007669"/>
    <property type="project" value="TreeGrafter"/>
</dbReference>
<keyword evidence="6 12" id="KW-0238">DNA-binding</keyword>
<feature type="DNA-binding region" description="OmpR/PhoB-type" evidence="12">
    <location>
        <begin position="129"/>
        <end position="229"/>
    </location>
</feature>
<dbReference type="EMBL" id="JAVDSW010000009">
    <property type="protein sequence ID" value="MDR6705332.1"/>
    <property type="molecule type" value="Genomic_DNA"/>
</dbReference>
<dbReference type="GO" id="GO:0005829">
    <property type="term" value="C:cytosol"/>
    <property type="evidence" value="ECO:0007669"/>
    <property type="project" value="TreeGrafter"/>
</dbReference>
<dbReference type="Gene3D" id="1.10.10.10">
    <property type="entry name" value="Winged helix-like DNA-binding domain superfamily/Winged helix DNA-binding domain"/>
    <property type="match status" value="1"/>
</dbReference>
<evidence type="ECO:0000256" key="4">
    <source>
        <dbReference type="ARBA" id="ARBA00023012"/>
    </source>
</evidence>
<dbReference type="GO" id="GO:0000156">
    <property type="term" value="F:phosphorelay response regulator activity"/>
    <property type="evidence" value="ECO:0007669"/>
    <property type="project" value="TreeGrafter"/>
</dbReference>
<dbReference type="GO" id="GO:0006355">
    <property type="term" value="P:regulation of DNA-templated transcription"/>
    <property type="evidence" value="ECO:0007669"/>
    <property type="project" value="InterPro"/>
</dbReference>
<dbReference type="Gene3D" id="3.40.50.2300">
    <property type="match status" value="1"/>
</dbReference>
<dbReference type="SMART" id="SM00862">
    <property type="entry name" value="Trans_reg_C"/>
    <property type="match status" value="1"/>
</dbReference>
<dbReference type="Gene3D" id="6.10.250.690">
    <property type="match status" value="1"/>
</dbReference>
<dbReference type="InterPro" id="IPR001867">
    <property type="entry name" value="OmpR/PhoB-type_DNA-bd"/>
</dbReference>
<evidence type="ECO:0000313" key="16">
    <source>
        <dbReference type="EMBL" id="MDR6705332.1"/>
    </source>
</evidence>
<dbReference type="SUPFAM" id="SSF52172">
    <property type="entry name" value="CheY-like"/>
    <property type="match status" value="1"/>
</dbReference>
<dbReference type="PROSITE" id="PS50110">
    <property type="entry name" value="RESPONSE_REGULATORY"/>
    <property type="match status" value="1"/>
</dbReference>
<keyword evidence="7" id="KW-0010">Activator</keyword>
<dbReference type="Pfam" id="PF00072">
    <property type="entry name" value="Response_reg"/>
    <property type="match status" value="1"/>
</dbReference>
<evidence type="ECO:0000256" key="12">
    <source>
        <dbReference type="PROSITE-ProRule" id="PRU01091"/>
    </source>
</evidence>
<dbReference type="InterPro" id="IPR036388">
    <property type="entry name" value="WH-like_DNA-bd_sf"/>
</dbReference>
<name>A0AAW8M1X6_AGRTU</name>
<protein>
    <recommendedName>
        <fullName evidence="10">Regulatory protein VirG</fullName>
    </recommendedName>
</protein>
<gene>
    <name evidence="16" type="ORF">J2W61_005207</name>
</gene>
<proteinExistence type="predicted"/>
<evidence type="ECO:0000256" key="13">
    <source>
        <dbReference type="SAM" id="MobiDB-lite"/>
    </source>
</evidence>
<evidence type="ECO:0000313" key="17">
    <source>
        <dbReference type="Proteomes" id="UP001265315"/>
    </source>
</evidence>
<evidence type="ECO:0000256" key="9">
    <source>
        <dbReference type="ARBA" id="ARBA00053604"/>
    </source>
</evidence>
<evidence type="ECO:0000256" key="5">
    <source>
        <dbReference type="ARBA" id="ARBA00023015"/>
    </source>
</evidence>
<dbReference type="InterPro" id="IPR016032">
    <property type="entry name" value="Sig_transdc_resp-reg_C-effctor"/>
</dbReference>
<evidence type="ECO:0000256" key="7">
    <source>
        <dbReference type="ARBA" id="ARBA00023159"/>
    </source>
</evidence>
<keyword evidence="8" id="KW-0804">Transcription</keyword>
<dbReference type="InterPro" id="IPR039420">
    <property type="entry name" value="WalR-like"/>
</dbReference>
<evidence type="ECO:0000259" key="15">
    <source>
        <dbReference type="PROSITE" id="PS51755"/>
    </source>
</evidence>
<feature type="region of interest" description="Disordered" evidence="13">
    <location>
        <begin position="237"/>
        <end position="257"/>
    </location>
</feature>
<evidence type="ECO:0000259" key="14">
    <source>
        <dbReference type="PROSITE" id="PS50110"/>
    </source>
</evidence>
<keyword evidence="2" id="KW-0963">Cytoplasm</keyword>
<dbReference type="PANTHER" id="PTHR48111:SF4">
    <property type="entry name" value="DNA-BINDING DUAL TRANSCRIPTIONAL REGULATOR OMPR"/>
    <property type="match status" value="1"/>
</dbReference>
<evidence type="ECO:0000256" key="2">
    <source>
        <dbReference type="ARBA" id="ARBA00022490"/>
    </source>
</evidence>
<dbReference type="AlphaFoldDB" id="A0AAW8M1X6"/>
<keyword evidence="5" id="KW-0805">Transcription regulation</keyword>
<keyword evidence="3 11" id="KW-0597">Phosphoprotein</keyword>
<dbReference type="PROSITE" id="PS51755">
    <property type="entry name" value="OMPR_PHOB"/>
    <property type="match status" value="1"/>
</dbReference>
<dbReference type="Proteomes" id="UP001265315">
    <property type="component" value="Unassembled WGS sequence"/>
</dbReference>
<evidence type="ECO:0000256" key="3">
    <source>
        <dbReference type="ARBA" id="ARBA00022553"/>
    </source>
</evidence>
<dbReference type="InterPro" id="IPR011006">
    <property type="entry name" value="CheY-like_superfamily"/>
</dbReference>
<comment type="subcellular location">
    <subcellularLocation>
        <location evidence="1">Cytoplasm</location>
    </subcellularLocation>
</comment>
<evidence type="ECO:0000256" key="1">
    <source>
        <dbReference type="ARBA" id="ARBA00004496"/>
    </source>
</evidence>
<dbReference type="SMART" id="SM00448">
    <property type="entry name" value="REC"/>
    <property type="match status" value="1"/>
</dbReference>
<dbReference type="SUPFAM" id="SSF46894">
    <property type="entry name" value="C-terminal effector domain of the bipartite response regulators"/>
    <property type="match status" value="1"/>
</dbReference>
<keyword evidence="4" id="KW-0902">Two-component regulatory system</keyword>
<dbReference type="FunFam" id="1.10.10.10:FF:000099">
    <property type="entry name" value="Two-component system response regulator TorR"/>
    <property type="match status" value="1"/>
</dbReference>
<feature type="domain" description="Response regulatory" evidence="14">
    <location>
        <begin position="3"/>
        <end position="117"/>
    </location>
</feature>
<feature type="modified residue" description="4-aspartylphosphate" evidence="11">
    <location>
        <position position="52"/>
    </location>
</feature>
<dbReference type="GO" id="GO:0032993">
    <property type="term" value="C:protein-DNA complex"/>
    <property type="evidence" value="ECO:0007669"/>
    <property type="project" value="TreeGrafter"/>
</dbReference>
<comment type="function">
    <text evidence="9">VirG is required for the positive regulation of at least two vir loci encoded by the Ti plasmid of A.tumefaciens.</text>
</comment>
<reference evidence="16" key="1">
    <citation type="submission" date="2023-07" db="EMBL/GenBank/DDBJ databases">
        <title>Sorghum-associated microbial communities from plants grown in Nebraska, USA.</title>
        <authorList>
            <person name="Schachtman D."/>
        </authorList>
    </citation>
    <scope>NUCLEOTIDE SEQUENCE</scope>
    <source>
        <strain evidence="16">1457</strain>
    </source>
</reference>
<dbReference type="CDD" id="cd00383">
    <property type="entry name" value="trans_reg_C"/>
    <property type="match status" value="1"/>
</dbReference>
<evidence type="ECO:0000256" key="11">
    <source>
        <dbReference type="PROSITE-ProRule" id="PRU00169"/>
    </source>
</evidence>
<dbReference type="Pfam" id="PF00486">
    <property type="entry name" value="Trans_reg_C"/>
    <property type="match status" value="1"/>
</dbReference>
<accession>A0AAW8M1X6</accession>
<sequence length="257" mass="29277">MQTILVVDDDPSMRNLLVDYLSKHNFHAFALEDGSQLRRSLAAKAVDLVIVDLNLGEEDGLEIVRELNDKPDLPVIIISGDRLEENDKVVGLETGASDYITKPFGMHEFLARVRAALRGRIDRKPVNSNAVYVFDEWRVNTRHRKLRDASGEELKLTSTEYNLLMAFLKSPKQTLSREQLLIASRVYDQEIFDRSIDVLILRLRRKLELDASNPRYIKTERGMGYHFDVDVHIEQPGQGTAGRIIPSYKGSQHAPHS</sequence>
<dbReference type="CDD" id="cd17594">
    <property type="entry name" value="REC_OmpR_VirG"/>
    <property type="match status" value="1"/>
</dbReference>
<feature type="domain" description="OmpR/PhoB-type" evidence="15">
    <location>
        <begin position="129"/>
        <end position="229"/>
    </location>
</feature>
<dbReference type="InterPro" id="IPR001789">
    <property type="entry name" value="Sig_transdc_resp-reg_receiver"/>
</dbReference>
<comment type="caution">
    <text evidence="16">The sequence shown here is derived from an EMBL/GenBank/DDBJ whole genome shotgun (WGS) entry which is preliminary data.</text>
</comment>
<evidence type="ECO:0000256" key="8">
    <source>
        <dbReference type="ARBA" id="ARBA00023163"/>
    </source>
</evidence>
<dbReference type="PANTHER" id="PTHR48111">
    <property type="entry name" value="REGULATOR OF RPOS"/>
    <property type="match status" value="1"/>
</dbReference>
<dbReference type="RefSeq" id="WP_111794431.1">
    <property type="nucleotide sequence ID" value="NZ_JAGIPM010000010.1"/>
</dbReference>